<protein>
    <submittedName>
        <fullName evidence="4">CAAX prenyl protease-like protein</fullName>
    </submittedName>
</protein>
<dbReference type="InterPro" id="IPR003675">
    <property type="entry name" value="Rce1/LyrA-like_dom"/>
</dbReference>
<evidence type="ECO:0000313" key="4">
    <source>
        <dbReference type="EMBL" id="TQN46547.1"/>
    </source>
</evidence>
<sequence>MSPTFPDTPLTPISPTTAAGSIDEGGREASRRRRVVEAVTFVGAWVAAGYVLRLDDDAYLLLGIPLTLAFQVFVRRRPLRELFAAGTSRFALNRRGVVTAMLLAVVPAHFAFQALLAGDLMRFGWYLAATTGAVAAAFSLSASTVPATIRAAALPIAIGAGGMLTVYGIVHLAAGVPLQATAAFATLATYSALYFPATFLLEEVTFRAAVDAHVHREGEQRGWWSAVLVSALWGLWHLPVSSDVPLPFPLLVVELVVVHIVLGVPLSFAWRRSRNLAAPALAHAVNDAVRNAVMLGL</sequence>
<proteinExistence type="predicted"/>
<feature type="region of interest" description="Disordered" evidence="1">
    <location>
        <begin position="1"/>
        <end position="26"/>
    </location>
</feature>
<dbReference type="EMBL" id="VFQF01000002">
    <property type="protein sequence ID" value="TQN46547.1"/>
    <property type="molecule type" value="Genomic_DNA"/>
</dbReference>
<keyword evidence="2" id="KW-1133">Transmembrane helix</keyword>
<keyword evidence="4" id="KW-0378">Hydrolase</keyword>
<dbReference type="AlphaFoldDB" id="A0A543PR41"/>
<feature type="transmembrane region" description="Helical" evidence="2">
    <location>
        <begin position="222"/>
        <end position="240"/>
    </location>
</feature>
<feature type="transmembrane region" description="Helical" evidence="2">
    <location>
        <begin position="35"/>
        <end position="52"/>
    </location>
</feature>
<keyword evidence="4" id="KW-0645">Protease</keyword>
<organism evidence="4 5">
    <name type="scientific">Humibacillus xanthopallidus</name>
    <dbReference type="NCBI Taxonomy" id="412689"/>
    <lineage>
        <taxon>Bacteria</taxon>
        <taxon>Bacillati</taxon>
        <taxon>Actinomycetota</taxon>
        <taxon>Actinomycetes</taxon>
        <taxon>Micrococcales</taxon>
        <taxon>Intrasporangiaceae</taxon>
        <taxon>Humibacillus</taxon>
    </lineage>
</organism>
<dbReference type="Pfam" id="PF02517">
    <property type="entry name" value="Rce1-like"/>
    <property type="match status" value="1"/>
</dbReference>
<evidence type="ECO:0000256" key="2">
    <source>
        <dbReference type="SAM" id="Phobius"/>
    </source>
</evidence>
<keyword evidence="2" id="KW-0812">Transmembrane</keyword>
<evidence type="ECO:0000313" key="5">
    <source>
        <dbReference type="Proteomes" id="UP000320085"/>
    </source>
</evidence>
<feature type="transmembrane region" description="Helical" evidence="2">
    <location>
        <begin position="152"/>
        <end position="174"/>
    </location>
</feature>
<dbReference type="GO" id="GO:0006508">
    <property type="term" value="P:proteolysis"/>
    <property type="evidence" value="ECO:0007669"/>
    <property type="project" value="UniProtKB-KW"/>
</dbReference>
<feature type="transmembrane region" description="Helical" evidence="2">
    <location>
        <begin position="58"/>
        <end position="75"/>
    </location>
</feature>
<feature type="transmembrane region" description="Helical" evidence="2">
    <location>
        <begin position="123"/>
        <end position="140"/>
    </location>
</feature>
<comment type="caution">
    <text evidence="4">The sequence shown here is derived from an EMBL/GenBank/DDBJ whole genome shotgun (WGS) entry which is preliminary data.</text>
</comment>
<feature type="transmembrane region" description="Helical" evidence="2">
    <location>
        <begin position="246"/>
        <end position="270"/>
    </location>
</feature>
<dbReference type="OrthoDB" id="3693644at2"/>
<name>A0A543PR41_9MICO</name>
<dbReference type="GO" id="GO:0004175">
    <property type="term" value="F:endopeptidase activity"/>
    <property type="evidence" value="ECO:0007669"/>
    <property type="project" value="UniProtKB-ARBA"/>
</dbReference>
<feature type="domain" description="CAAX prenyl protease 2/Lysostaphin resistance protein A-like" evidence="3">
    <location>
        <begin position="190"/>
        <end position="289"/>
    </location>
</feature>
<keyword evidence="2" id="KW-0472">Membrane</keyword>
<evidence type="ECO:0000256" key="1">
    <source>
        <dbReference type="SAM" id="MobiDB-lite"/>
    </source>
</evidence>
<feature type="transmembrane region" description="Helical" evidence="2">
    <location>
        <begin position="96"/>
        <end position="117"/>
    </location>
</feature>
<dbReference type="RefSeq" id="WP_141823336.1">
    <property type="nucleotide sequence ID" value="NZ_BAAAQC010000012.1"/>
</dbReference>
<accession>A0A543PR41</accession>
<evidence type="ECO:0000259" key="3">
    <source>
        <dbReference type="Pfam" id="PF02517"/>
    </source>
</evidence>
<reference evidence="4 5" key="1">
    <citation type="submission" date="2019-06" db="EMBL/GenBank/DDBJ databases">
        <title>Sequencing the genomes of 1000 actinobacteria strains.</title>
        <authorList>
            <person name="Klenk H.-P."/>
        </authorList>
    </citation>
    <scope>NUCLEOTIDE SEQUENCE [LARGE SCALE GENOMIC DNA]</scope>
    <source>
        <strain evidence="4 5">DSM 21776</strain>
    </source>
</reference>
<feature type="transmembrane region" description="Helical" evidence="2">
    <location>
        <begin position="180"/>
        <end position="201"/>
    </location>
</feature>
<dbReference type="GO" id="GO:0080120">
    <property type="term" value="P:CAAX-box protein maturation"/>
    <property type="evidence" value="ECO:0007669"/>
    <property type="project" value="UniProtKB-ARBA"/>
</dbReference>
<gene>
    <name evidence="4" type="ORF">FHX52_3273</name>
</gene>
<feature type="compositionally biased region" description="Polar residues" evidence="1">
    <location>
        <begin position="1"/>
        <end position="19"/>
    </location>
</feature>
<dbReference type="Proteomes" id="UP000320085">
    <property type="component" value="Unassembled WGS sequence"/>
</dbReference>